<feature type="region of interest" description="Disordered" evidence="2">
    <location>
        <begin position="175"/>
        <end position="203"/>
    </location>
</feature>
<dbReference type="GeneID" id="20675574"/>
<name>W4KG39_HETIT</name>
<dbReference type="KEGG" id="hir:HETIRDRAFT_444343"/>
<feature type="coiled-coil region" evidence="1">
    <location>
        <begin position="493"/>
        <end position="555"/>
    </location>
</feature>
<feature type="region of interest" description="Disordered" evidence="2">
    <location>
        <begin position="277"/>
        <end position="439"/>
    </location>
</feature>
<accession>W4KG39</accession>
<feature type="compositionally biased region" description="Low complexity" evidence="2">
    <location>
        <begin position="8"/>
        <end position="32"/>
    </location>
</feature>
<dbReference type="Proteomes" id="UP000030671">
    <property type="component" value="Unassembled WGS sequence"/>
</dbReference>
<evidence type="ECO:0000256" key="2">
    <source>
        <dbReference type="SAM" id="MobiDB-lite"/>
    </source>
</evidence>
<dbReference type="EMBL" id="KI925456">
    <property type="protein sequence ID" value="ETW84787.1"/>
    <property type="molecule type" value="Genomic_DNA"/>
</dbReference>
<feature type="region of interest" description="Disordered" evidence="2">
    <location>
        <begin position="1"/>
        <end position="152"/>
    </location>
</feature>
<feature type="region of interest" description="Disordered" evidence="2">
    <location>
        <begin position="681"/>
        <end position="704"/>
    </location>
</feature>
<feature type="compositionally biased region" description="Low complexity" evidence="2">
    <location>
        <begin position="40"/>
        <end position="61"/>
    </location>
</feature>
<feature type="compositionally biased region" description="Polar residues" evidence="2">
    <location>
        <begin position="62"/>
        <end position="75"/>
    </location>
</feature>
<feature type="compositionally biased region" description="Low complexity" evidence="2">
    <location>
        <begin position="187"/>
        <end position="199"/>
    </location>
</feature>
<proteinExistence type="predicted"/>
<feature type="region of interest" description="Disordered" evidence="2">
    <location>
        <begin position="222"/>
        <end position="258"/>
    </location>
</feature>
<feature type="compositionally biased region" description="Pro residues" evidence="2">
    <location>
        <begin position="284"/>
        <end position="296"/>
    </location>
</feature>
<feature type="compositionally biased region" description="Low complexity" evidence="2">
    <location>
        <begin position="385"/>
        <end position="416"/>
    </location>
</feature>
<keyword evidence="1" id="KW-0175">Coiled coil</keyword>
<feature type="compositionally biased region" description="Polar residues" evidence="2">
    <location>
        <begin position="119"/>
        <end position="141"/>
    </location>
</feature>
<protein>
    <submittedName>
        <fullName evidence="3">Uncharacterized protein</fullName>
    </submittedName>
</protein>
<organism evidence="3 4">
    <name type="scientific">Heterobasidion irregulare (strain TC 32-1)</name>
    <dbReference type="NCBI Taxonomy" id="747525"/>
    <lineage>
        <taxon>Eukaryota</taxon>
        <taxon>Fungi</taxon>
        <taxon>Dikarya</taxon>
        <taxon>Basidiomycota</taxon>
        <taxon>Agaricomycotina</taxon>
        <taxon>Agaricomycetes</taxon>
        <taxon>Russulales</taxon>
        <taxon>Bondarzewiaceae</taxon>
        <taxon>Heterobasidion</taxon>
        <taxon>Heterobasidion annosum species complex</taxon>
    </lineage>
</organism>
<dbReference type="HOGENOM" id="CLU_318576_0_0_1"/>
<feature type="compositionally biased region" description="Low complexity" evidence="2">
    <location>
        <begin position="307"/>
        <end position="333"/>
    </location>
</feature>
<feature type="compositionally biased region" description="Polar residues" evidence="2">
    <location>
        <begin position="93"/>
        <end position="104"/>
    </location>
</feature>
<feature type="region of interest" description="Disordered" evidence="2">
    <location>
        <begin position="789"/>
        <end position="828"/>
    </location>
</feature>
<dbReference type="InParanoid" id="W4KG39"/>
<evidence type="ECO:0000313" key="3">
    <source>
        <dbReference type="EMBL" id="ETW84787.1"/>
    </source>
</evidence>
<evidence type="ECO:0000313" key="4">
    <source>
        <dbReference type="Proteomes" id="UP000030671"/>
    </source>
</evidence>
<dbReference type="OrthoDB" id="2757368at2759"/>
<evidence type="ECO:0000256" key="1">
    <source>
        <dbReference type="SAM" id="Coils"/>
    </source>
</evidence>
<sequence>MDPPTNGSMSRPTSRPASRRSMSSRSRGSSPRLLTPINIAATTAAMSAVATASSLADTSSTRDMQTNTSRQNNAHAPQHASYALIPTPPPSAHGTSPANPTTGPTFDHEGTGSSSGSGVQQHTPTSASSMNQIPMPSSTPFGNDASWAMKQQQSCPAIGIPQLPPSVLHAAPQHFAQNPHSHPHPPSNAGSSAPSAPQSWNPHVHASVPAFQRAQAPTLVPYQHPHQQQMQQQQHLQQQQLYYQQQSQQSHPEQPHTQQVSYDPWLNHINALTNSRSQLQPSHPFQPPPHARPPQLLPIHTQPQPQPRQSQHQQHSPIQQQHQQQYQQRQQPHAPGPRQRRASGPASLPLVPAPARRASGPTLPAASSPAHTPRPEPASAPGSVTLSSATARSPPASGTAAAPPTPTSSTSTAAPSALPPGHGPGAGASAPAPYRPPTLSDPSLVTFDLLQPTKDFLEKTWGATVSSVSREITAITTSHRALAKERERLLGVCERLDGERRRFEEECRRLRDAWSRSEEGKRQAEEGMRGLMDQLRKGEEDRERLERELEVMRAVGAQSPMDLSSVSPEVWAAARAVVAKEVPQNLVKFVEQATSERRARVQAQMDLVEAKDVLQQLSRTCSCSARALIPAILDTSTATASPTQLRAAIDTDAAAIDSTQSHPSSPATRVRKAVEAEAHVRAEPSAAEMKGAGGVSELNDRPRKRSRVAFEHGDLASDRAVAASASVPASAAVSPVMRAQPASSSRAEDDVKPVLDPAAAASAASLSPTGDEAQVEAALGAMIAEPTTAEAVVPLPDGVGQDAEMGEADEGNANTGAATPSSVASPRTPRRVRLGINHIDLVYATVGEQLMCRMCLHRRQHTDAKLPVASFPLNASGKDLIGHCEESHPAACESLATLRPEEVAEMRQRLGKM</sequence>
<reference evidence="3 4" key="1">
    <citation type="journal article" date="2012" name="New Phytol.">
        <title>Insight into trade-off between wood decay and parasitism from the genome of a fungal forest pathogen.</title>
        <authorList>
            <person name="Olson A."/>
            <person name="Aerts A."/>
            <person name="Asiegbu F."/>
            <person name="Belbahri L."/>
            <person name="Bouzid O."/>
            <person name="Broberg A."/>
            <person name="Canback B."/>
            <person name="Coutinho P.M."/>
            <person name="Cullen D."/>
            <person name="Dalman K."/>
            <person name="Deflorio G."/>
            <person name="van Diepen L.T."/>
            <person name="Dunand C."/>
            <person name="Duplessis S."/>
            <person name="Durling M."/>
            <person name="Gonthier P."/>
            <person name="Grimwood J."/>
            <person name="Fossdal C.G."/>
            <person name="Hansson D."/>
            <person name="Henrissat B."/>
            <person name="Hietala A."/>
            <person name="Himmelstrand K."/>
            <person name="Hoffmeister D."/>
            <person name="Hogberg N."/>
            <person name="James T.Y."/>
            <person name="Karlsson M."/>
            <person name="Kohler A."/>
            <person name="Kues U."/>
            <person name="Lee Y.H."/>
            <person name="Lin Y.C."/>
            <person name="Lind M."/>
            <person name="Lindquist E."/>
            <person name="Lombard V."/>
            <person name="Lucas S."/>
            <person name="Lunden K."/>
            <person name="Morin E."/>
            <person name="Murat C."/>
            <person name="Park J."/>
            <person name="Raffaello T."/>
            <person name="Rouze P."/>
            <person name="Salamov A."/>
            <person name="Schmutz J."/>
            <person name="Solheim H."/>
            <person name="Stahlberg J."/>
            <person name="Velez H."/>
            <person name="de Vries R.P."/>
            <person name="Wiebenga A."/>
            <person name="Woodward S."/>
            <person name="Yakovlev I."/>
            <person name="Garbelotto M."/>
            <person name="Martin F."/>
            <person name="Grigoriev I.V."/>
            <person name="Stenlid J."/>
        </authorList>
    </citation>
    <scope>NUCLEOTIDE SEQUENCE [LARGE SCALE GENOMIC DNA]</scope>
    <source>
        <strain evidence="3 4">TC 32-1</strain>
    </source>
</reference>
<dbReference type="AlphaFoldDB" id="W4KG39"/>
<gene>
    <name evidence="3" type="ORF">HETIRDRAFT_444343</name>
</gene>
<feature type="compositionally biased region" description="Polar residues" evidence="2">
    <location>
        <begin position="812"/>
        <end position="825"/>
    </location>
</feature>
<keyword evidence="4" id="KW-1185">Reference proteome</keyword>
<dbReference type="RefSeq" id="XP_009544416.1">
    <property type="nucleotide sequence ID" value="XM_009546121.1"/>
</dbReference>
<dbReference type="eggNOG" id="ENOG502R18T">
    <property type="taxonomic scope" value="Eukaryota"/>
</dbReference>